<comment type="catalytic activity">
    <reaction evidence="7">
        <text>tRNA(Met) + L-methionine + ATP = L-methionyl-tRNA(Met) + AMP + diphosphate</text>
        <dbReference type="Rhea" id="RHEA:13481"/>
        <dbReference type="Rhea" id="RHEA-COMP:9667"/>
        <dbReference type="Rhea" id="RHEA-COMP:9698"/>
        <dbReference type="ChEBI" id="CHEBI:30616"/>
        <dbReference type="ChEBI" id="CHEBI:33019"/>
        <dbReference type="ChEBI" id="CHEBI:57844"/>
        <dbReference type="ChEBI" id="CHEBI:78442"/>
        <dbReference type="ChEBI" id="CHEBI:78530"/>
        <dbReference type="ChEBI" id="CHEBI:456215"/>
        <dbReference type="EC" id="6.1.1.10"/>
    </reaction>
</comment>
<keyword evidence="5 8" id="KW-0030">Aminoacyl-tRNA synthetase</keyword>
<evidence type="ECO:0000256" key="5">
    <source>
        <dbReference type="ARBA" id="ARBA00023146"/>
    </source>
</evidence>
<dbReference type="Proteomes" id="UP000291144">
    <property type="component" value="Unassembled WGS sequence"/>
</dbReference>
<protein>
    <recommendedName>
        <fullName evidence="6">Methionyl-tRNA synthetase</fullName>
    </recommendedName>
</protein>
<dbReference type="InterPro" id="IPR001412">
    <property type="entry name" value="aa-tRNA-synth_I_CS"/>
</dbReference>
<evidence type="ECO:0000256" key="3">
    <source>
        <dbReference type="ARBA" id="ARBA00022840"/>
    </source>
</evidence>
<dbReference type="InterPro" id="IPR029038">
    <property type="entry name" value="MetRS_Zn"/>
</dbReference>
<sequence length="451" mass="48485">MADPVTVLTSPQPTVNGPLHVGHLAGPYLAADIAARAARARGERVVVTTGLDVHQNYVLTRAEREGVEVGVMTAEFRDDIKDTYALARIGYDVFTDPLGDAHGPIIRQLMNHLVTSGATPLREVTLHACADCGRTLHESYLSGLCGECKAPAAGGACEQCGSLTQVDTMVDPVCGRCGGEPRPFAATVPVLRMEDHREALIAMWLRAELPPAVRDLIDRTLQAGLPEIALAYPTNWGLEGEGPLTGLRIGPYTEIALSDLYAVARGIDPEAADVPAYLAALDQVGSLWHFLGLDNAFWYALYWPAVWAAAGIARLPVSGLVVNEFYTFAGEKFSTSRKHGTGATELLRTEDPSIVRLFLAWDRPDRFRSDFSFNSFRAFADRVGPLLAGVHRVSEPLDPDLAAIELARGESALRPDGFDPPLAVRSLLALLAGGVQETGSLRVALTGSEQE</sequence>
<dbReference type="InterPro" id="IPR033911">
    <property type="entry name" value="MetRS_core"/>
</dbReference>
<dbReference type="PRINTS" id="PR01041">
    <property type="entry name" value="TRNASYNTHMET"/>
</dbReference>
<reference evidence="10 11" key="1">
    <citation type="submission" date="2019-02" db="EMBL/GenBank/DDBJ databases">
        <title>Kribbella capetownensis sp. nov. and Kribbella speibonae sp. nov., isolated from soil.</title>
        <authorList>
            <person name="Curtis S.M."/>
            <person name="Norton I."/>
            <person name="Everest G.J."/>
            <person name="Meyers P.R."/>
        </authorList>
    </citation>
    <scope>NUCLEOTIDE SEQUENCE [LARGE SCALE GENOMIC DNA]</scope>
    <source>
        <strain evidence="10 11">NRRL B-24813</strain>
    </source>
</reference>
<dbReference type="Gene3D" id="3.40.50.620">
    <property type="entry name" value="HUPs"/>
    <property type="match status" value="1"/>
</dbReference>
<evidence type="ECO:0000256" key="1">
    <source>
        <dbReference type="ARBA" id="ARBA00022598"/>
    </source>
</evidence>
<comment type="caution">
    <text evidence="10">The sequence shown here is derived from an EMBL/GenBank/DDBJ whole genome shotgun (WGS) entry which is preliminary data.</text>
</comment>
<evidence type="ECO:0000313" key="11">
    <source>
        <dbReference type="Proteomes" id="UP000291144"/>
    </source>
</evidence>
<dbReference type="EMBL" id="SJKB01000001">
    <property type="protein sequence ID" value="TCC66151.1"/>
    <property type="molecule type" value="Genomic_DNA"/>
</dbReference>
<evidence type="ECO:0000313" key="10">
    <source>
        <dbReference type="EMBL" id="TCC66151.1"/>
    </source>
</evidence>
<dbReference type="GO" id="GO:0006431">
    <property type="term" value="P:methionyl-tRNA aminoacylation"/>
    <property type="evidence" value="ECO:0007669"/>
    <property type="project" value="InterPro"/>
</dbReference>
<name>A0A4R0KYG4_9ACTN</name>
<comment type="similarity">
    <text evidence="8">Belongs to the class-I aminoacyl-tRNA synthetase family.</text>
</comment>
<dbReference type="Pfam" id="PF09334">
    <property type="entry name" value="tRNA-synt_1g"/>
    <property type="match status" value="1"/>
</dbReference>
<keyword evidence="2 8" id="KW-0547">Nucleotide-binding</keyword>
<dbReference type="PANTHER" id="PTHR45765">
    <property type="entry name" value="METHIONINE--TRNA LIGASE"/>
    <property type="match status" value="1"/>
</dbReference>
<dbReference type="InterPro" id="IPR023458">
    <property type="entry name" value="Met-tRNA_ligase_1"/>
</dbReference>
<evidence type="ECO:0000256" key="7">
    <source>
        <dbReference type="ARBA" id="ARBA00047364"/>
    </source>
</evidence>
<evidence type="ECO:0000256" key="6">
    <source>
        <dbReference type="ARBA" id="ARBA00030904"/>
    </source>
</evidence>
<dbReference type="PANTHER" id="PTHR45765:SF1">
    <property type="entry name" value="METHIONINE--TRNA LIGASE, CYTOPLASMIC"/>
    <property type="match status" value="1"/>
</dbReference>
<dbReference type="GO" id="GO:0005829">
    <property type="term" value="C:cytosol"/>
    <property type="evidence" value="ECO:0007669"/>
    <property type="project" value="TreeGrafter"/>
</dbReference>
<organism evidence="10 11">
    <name type="scientific">Kribbella pittospori</name>
    <dbReference type="NCBI Taxonomy" id="722689"/>
    <lineage>
        <taxon>Bacteria</taxon>
        <taxon>Bacillati</taxon>
        <taxon>Actinomycetota</taxon>
        <taxon>Actinomycetes</taxon>
        <taxon>Propionibacteriales</taxon>
        <taxon>Kribbellaceae</taxon>
        <taxon>Kribbella</taxon>
    </lineage>
</organism>
<dbReference type="GO" id="GO:0005524">
    <property type="term" value="F:ATP binding"/>
    <property type="evidence" value="ECO:0007669"/>
    <property type="project" value="UniProtKB-KW"/>
</dbReference>
<dbReference type="Gene3D" id="2.20.28.20">
    <property type="entry name" value="Methionyl-tRNA synthetase, Zn-domain"/>
    <property type="match status" value="1"/>
</dbReference>
<dbReference type="InterPro" id="IPR015413">
    <property type="entry name" value="Methionyl/Leucyl_tRNA_Synth"/>
</dbReference>
<evidence type="ECO:0000256" key="8">
    <source>
        <dbReference type="RuleBase" id="RU363039"/>
    </source>
</evidence>
<dbReference type="GO" id="GO:0004825">
    <property type="term" value="F:methionine-tRNA ligase activity"/>
    <property type="evidence" value="ECO:0007669"/>
    <property type="project" value="UniProtKB-EC"/>
</dbReference>
<dbReference type="PROSITE" id="PS00178">
    <property type="entry name" value="AA_TRNA_LIGASE_I"/>
    <property type="match status" value="1"/>
</dbReference>
<dbReference type="AlphaFoldDB" id="A0A4R0KYG4"/>
<dbReference type="SUPFAM" id="SSF52374">
    <property type="entry name" value="Nucleotidylyl transferase"/>
    <property type="match status" value="1"/>
</dbReference>
<feature type="domain" description="Methionyl/Leucyl tRNA synthetase" evidence="9">
    <location>
        <begin position="7"/>
        <end position="377"/>
    </location>
</feature>
<dbReference type="InterPro" id="IPR014729">
    <property type="entry name" value="Rossmann-like_a/b/a_fold"/>
</dbReference>
<keyword evidence="4 8" id="KW-0648">Protein biosynthesis</keyword>
<accession>A0A4R0KYG4</accession>
<gene>
    <name evidence="10" type="ORF">E0H73_04385</name>
</gene>
<evidence type="ECO:0000256" key="2">
    <source>
        <dbReference type="ARBA" id="ARBA00022741"/>
    </source>
</evidence>
<keyword evidence="3 8" id="KW-0067">ATP-binding</keyword>
<evidence type="ECO:0000259" key="9">
    <source>
        <dbReference type="Pfam" id="PF09334"/>
    </source>
</evidence>
<evidence type="ECO:0000256" key="4">
    <source>
        <dbReference type="ARBA" id="ARBA00022917"/>
    </source>
</evidence>
<keyword evidence="1 8" id="KW-0436">Ligase</keyword>
<keyword evidence="11" id="KW-1185">Reference proteome</keyword>
<dbReference type="RefSeq" id="WP_131351541.1">
    <property type="nucleotide sequence ID" value="NZ_SJKB01000001.1"/>
</dbReference>
<proteinExistence type="inferred from homology"/>
<dbReference type="OrthoDB" id="9810191at2"/>